<keyword evidence="3" id="KW-1185">Reference proteome</keyword>
<evidence type="ECO:0000256" key="1">
    <source>
        <dbReference type="SAM" id="Phobius"/>
    </source>
</evidence>
<gene>
    <name evidence="2" type="ORF">CHIRRI_LOCUS11742</name>
</gene>
<evidence type="ECO:0000313" key="3">
    <source>
        <dbReference type="Proteomes" id="UP001153620"/>
    </source>
</evidence>
<accession>A0A9N9S0G4</accession>
<dbReference type="Proteomes" id="UP001153620">
    <property type="component" value="Chromosome 3"/>
</dbReference>
<organism evidence="2 3">
    <name type="scientific">Chironomus riparius</name>
    <dbReference type="NCBI Taxonomy" id="315576"/>
    <lineage>
        <taxon>Eukaryota</taxon>
        <taxon>Metazoa</taxon>
        <taxon>Ecdysozoa</taxon>
        <taxon>Arthropoda</taxon>
        <taxon>Hexapoda</taxon>
        <taxon>Insecta</taxon>
        <taxon>Pterygota</taxon>
        <taxon>Neoptera</taxon>
        <taxon>Endopterygota</taxon>
        <taxon>Diptera</taxon>
        <taxon>Nematocera</taxon>
        <taxon>Chironomoidea</taxon>
        <taxon>Chironomidae</taxon>
        <taxon>Chironominae</taxon>
        <taxon>Chironomus</taxon>
    </lineage>
</organism>
<sequence>MRRLMSNILILSMFSLIMFDIFGCIWRYIAFVSSQNTFLLLTILKNDFITKNFNYKISIKT</sequence>
<name>A0A9N9S0G4_9DIPT</name>
<evidence type="ECO:0000313" key="2">
    <source>
        <dbReference type="EMBL" id="CAG9808908.1"/>
    </source>
</evidence>
<proteinExistence type="predicted"/>
<dbReference type="AlphaFoldDB" id="A0A9N9S0G4"/>
<keyword evidence="1" id="KW-0812">Transmembrane</keyword>
<dbReference type="EMBL" id="OU895879">
    <property type="protein sequence ID" value="CAG9808908.1"/>
    <property type="molecule type" value="Genomic_DNA"/>
</dbReference>
<reference evidence="2" key="2">
    <citation type="submission" date="2022-10" db="EMBL/GenBank/DDBJ databases">
        <authorList>
            <consortium name="ENA_rothamsted_submissions"/>
            <consortium name="culmorum"/>
            <person name="King R."/>
        </authorList>
    </citation>
    <scope>NUCLEOTIDE SEQUENCE</scope>
</reference>
<feature type="transmembrane region" description="Helical" evidence="1">
    <location>
        <begin position="7"/>
        <end position="29"/>
    </location>
</feature>
<protein>
    <submittedName>
        <fullName evidence="2">Uncharacterized protein</fullName>
    </submittedName>
</protein>
<keyword evidence="1" id="KW-1133">Transmembrane helix</keyword>
<keyword evidence="1" id="KW-0472">Membrane</keyword>
<reference evidence="2" key="1">
    <citation type="submission" date="2022-01" db="EMBL/GenBank/DDBJ databases">
        <authorList>
            <person name="King R."/>
        </authorList>
    </citation>
    <scope>NUCLEOTIDE SEQUENCE</scope>
</reference>